<feature type="compositionally biased region" description="Polar residues" evidence="1">
    <location>
        <begin position="49"/>
        <end position="59"/>
    </location>
</feature>
<protein>
    <submittedName>
        <fullName evidence="2">Uncharacterized protein</fullName>
    </submittedName>
</protein>
<proteinExistence type="predicted"/>
<keyword evidence="3" id="KW-1185">Reference proteome</keyword>
<evidence type="ECO:0000313" key="3">
    <source>
        <dbReference type="Proteomes" id="UP000247416"/>
    </source>
</evidence>
<dbReference type="AlphaFoldDB" id="A0A318TWZ7"/>
<dbReference type="RefSeq" id="WP_107934655.1">
    <property type="nucleotide sequence ID" value="NZ_PYWJ01000010.1"/>
</dbReference>
<dbReference type="Proteomes" id="UP000247416">
    <property type="component" value="Unassembled WGS sequence"/>
</dbReference>
<feature type="compositionally biased region" description="Basic and acidic residues" evidence="1">
    <location>
        <begin position="26"/>
        <end position="48"/>
    </location>
</feature>
<accession>A0A318TWZ7</accession>
<reference evidence="2 3" key="1">
    <citation type="submission" date="2018-06" db="EMBL/GenBank/DDBJ databases">
        <title>Genomic Encyclopedia of Archaeal and Bacterial Type Strains, Phase II (KMG-II): from individual species to whole genera.</title>
        <authorList>
            <person name="Goeker M."/>
        </authorList>
    </citation>
    <scope>NUCLEOTIDE SEQUENCE [LARGE SCALE GENOMIC DNA]</scope>
    <source>
        <strain evidence="2 3">KACC 16626</strain>
    </source>
</reference>
<organism evidence="2 3">
    <name type="scientific">Ureibacillus chungkukjangi</name>
    <dbReference type="NCBI Taxonomy" id="1202712"/>
    <lineage>
        <taxon>Bacteria</taxon>
        <taxon>Bacillati</taxon>
        <taxon>Bacillota</taxon>
        <taxon>Bacilli</taxon>
        <taxon>Bacillales</taxon>
        <taxon>Caryophanaceae</taxon>
        <taxon>Ureibacillus</taxon>
    </lineage>
</organism>
<evidence type="ECO:0000313" key="2">
    <source>
        <dbReference type="EMBL" id="PYF08913.1"/>
    </source>
</evidence>
<dbReference type="EMBL" id="QJTJ01000001">
    <property type="protein sequence ID" value="PYF08913.1"/>
    <property type="molecule type" value="Genomic_DNA"/>
</dbReference>
<dbReference type="PROSITE" id="PS51257">
    <property type="entry name" value="PROKAR_LIPOPROTEIN"/>
    <property type="match status" value="1"/>
</dbReference>
<comment type="caution">
    <text evidence="2">The sequence shown here is derived from an EMBL/GenBank/DDBJ whole genome shotgun (WGS) entry which is preliminary data.</text>
</comment>
<evidence type="ECO:0000256" key="1">
    <source>
        <dbReference type="SAM" id="MobiDB-lite"/>
    </source>
</evidence>
<gene>
    <name evidence="2" type="ORF">BJ095_101134</name>
</gene>
<name>A0A318TWZ7_9BACL</name>
<sequence>MKKLLFATFMLLILVGCTDKLENEEKTEQQKDHIEEVAPVGQEHRETESVSTNTEQQQANKKLSETLTNLYRKYGVIHPNHKYEEKLGDLYVGIVYSQLIDFDNDGQVELYILMKSSQYMNEDLEHRNEAGYVEEIWGITEQEAKLIDNNFYSYYEDAAEMSFIALTDGTTAIMRSNPQDKQFFTLQNQQFSVSDGELVGEETPIINQENGQKQFAIDLSEPISSIQIVMNQLSKGMNTAFDAETEALTPEIEAAIRQFINFGDINSLDSTMYESMIEALIFNQKIESDQDPIENYGAGFSEQLIKDAMKKYYSVDFKPEDLEARNPDSTDFHWLEYEDGVFYLVASEYYMDINLPTTEKIVKLSDALYFIKIQSTEFKALQYSMDTGDYFDYTEYIDVPFNEWPEPTQNYLQKNIPSYQILKESAGDYQLLYQSYNNLTVAELEAFLKQ</sequence>
<dbReference type="OrthoDB" id="2728756at2"/>
<feature type="region of interest" description="Disordered" evidence="1">
    <location>
        <begin position="26"/>
        <end position="59"/>
    </location>
</feature>